<evidence type="ECO:0000313" key="2">
    <source>
        <dbReference type="EMBL" id="MCB4809111.1"/>
    </source>
</evidence>
<dbReference type="InterPro" id="IPR016181">
    <property type="entry name" value="Acyl_CoA_acyltransferase"/>
</dbReference>
<dbReference type="InterPro" id="IPR000182">
    <property type="entry name" value="GNAT_dom"/>
</dbReference>
<comment type="caution">
    <text evidence="2">The sequence shown here is derived from an EMBL/GenBank/DDBJ whole genome shotgun (WGS) entry which is preliminary data.</text>
</comment>
<keyword evidence="3" id="KW-1185">Reference proteome</keyword>
<evidence type="ECO:0000259" key="1">
    <source>
        <dbReference type="PROSITE" id="PS51186"/>
    </source>
</evidence>
<dbReference type="SUPFAM" id="SSF55729">
    <property type="entry name" value="Acyl-CoA N-acyltransferases (Nat)"/>
    <property type="match status" value="1"/>
</dbReference>
<accession>A0A9X1I782</accession>
<dbReference type="AlphaFoldDB" id="A0A9X1I782"/>
<dbReference type="EMBL" id="JAJAPX010000005">
    <property type="protein sequence ID" value="MCB4809111.1"/>
    <property type="molecule type" value="Genomic_DNA"/>
</dbReference>
<feature type="domain" description="N-acetyltransferase" evidence="1">
    <location>
        <begin position="11"/>
        <end position="164"/>
    </location>
</feature>
<dbReference type="Pfam" id="PF00583">
    <property type="entry name" value="Acetyltransf_1"/>
    <property type="match status" value="1"/>
</dbReference>
<dbReference type="GO" id="GO:0016747">
    <property type="term" value="F:acyltransferase activity, transferring groups other than amino-acyl groups"/>
    <property type="evidence" value="ECO:0007669"/>
    <property type="project" value="InterPro"/>
</dbReference>
<name>A0A9X1I782_9FLAO</name>
<dbReference type="PANTHER" id="PTHR43259">
    <property type="entry name" value="SPT10P"/>
    <property type="match status" value="1"/>
</dbReference>
<proteinExistence type="predicted"/>
<dbReference type="Proteomes" id="UP001139286">
    <property type="component" value="Unassembled WGS sequence"/>
</dbReference>
<gene>
    <name evidence="2" type="ORF">LG651_12705</name>
</gene>
<dbReference type="CDD" id="cd04301">
    <property type="entry name" value="NAT_SF"/>
    <property type="match status" value="1"/>
</dbReference>
<organism evidence="2 3">
    <name type="scientific">Neotamlana sargassicola</name>
    <dbReference type="NCBI Taxonomy" id="2883125"/>
    <lineage>
        <taxon>Bacteria</taxon>
        <taxon>Pseudomonadati</taxon>
        <taxon>Bacteroidota</taxon>
        <taxon>Flavobacteriia</taxon>
        <taxon>Flavobacteriales</taxon>
        <taxon>Flavobacteriaceae</taxon>
        <taxon>Neotamlana</taxon>
    </lineage>
</organism>
<protein>
    <submittedName>
        <fullName evidence="2">GNAT family N-acetyltransferase</fullName>
    </submittedName>
</protein>
<dbReference type="InterPro" id="IPR052829">
    <property type="entry name" value="N-acetyltransferase_domain"/>
</dbReference>
<dbReference type="PANTHER" id="PTHR43259:SF1">
    <property type="entry name" value="N-ACETYLTRANSFERASE DOMAIN-CONTAINING PROTEIN"/>
    <property type="match status" value="1"/>
</dbReference>
<evidence type="ECO:0000313" key="3">
    <source>
        <dbReference type="Proteomes" id="UP001139286"/>
    </source>
</evidence>
<dbReference type="RefSeq" id="WP_226696491.1">
    <property type="nucleotide sequence ID" value="NZ_JAJAPX010000005.1"/>
</dbReference>
<reference evidence="2" key="1">
    <citation type="submission" date="2021-10" db="EMBL/GenBank/DDBJ databases">
        <title>Tamlana sargassums sp. nov., and Tamlana laminarinivorans sp. nov., two new bacteria isolated from the brown alga.</title>
        <authorList>
            <person name="Li J."/>
        </authorList>
    </citation>
    <scope>NUCLEOTIDE SEQUENCE</scope>
    <source>
        <strain evidence="2">62-3</strain>
    </source>
</reference>
<dbReference type="PROSITE" id="PS51186">
    <property type="entry name" value="GNAT"/>
    <property type="match status" value="1"/>
</dbReference>
<dbReference type="Gene3D" id="3.40.630.30">
    <property type="match status" value="1"/>
</dbReference>
<sequence length="164" mass="18774">MIKFFKAESIIDFETIEVLAKTIWQVHYTPIIGEDQVAYMLKKYQSAEAIQMQIESGYIYFIIKSANEALGYLAIKPEQNSLFLSKLYVLKRFRGKGFGKQAIAFVEAEALKMGLLKIRLTVNKYNSQSIKAYKSIGFITTKKLLIDIGSGFVMDDYEMLKRLA</sequence>